<evidence type="ECO:0000313" key="2">
    <source>
        <dbReference type="EMBL" id="KRT82036.1"/>
    </source>
</evidence>
<reference evidence="2 3" key="1">
    <citation type="submission" date="2015-09" db="EMBL/GenBank/DDBJ databases">
        <title>Draft genome of the scarab beetle Oryctes borbonicus.</title>
        <authorList>
            <person name="Meyer J.M."/>
            <person name="Markov G.V."/>
            <person name="Baskaran P."/>
            <person name="Herrmann M."/>
            <person name="Sommer R.J."/>
            <person name="Roedelsperger C."/>
        </authorList>
    </citation>
    <scope>NUCLEOTIDE SEQUENCE [LARGE SCALE GENOMIC DNA]</scope>
    <source>
        <strain evidence="2">OB123</strain>
        <tissue evidence="2">Whole animal</tissue>
    </source>
</reference>
<feature type="compositionally biased region" description="Basic and acidic residues" evidence="1">
    <location>
        <begin position="1"/>
        <end position="12"/>
    </location>
</feature>
<evidence type="ECO:0000256" key="1">
    <source>
        <dbReference type="SAM" id="MobiDB-lite"/>
    </source>
</evidence>
<protein>
    <submittedName>
        <fullName evidence="2">Uncharacterized protein</fullName>
    </submittedName>
</protein>
<organism evidence="2 3">
    <name type="scientific">Oryctes borbonicus</name>
    <dbReference type="NCBI Taxonomy" id="1629725"/>
    <lineage>
        <taxon>Eukaryota</taxon>
        <taxon>Metazoa</taxon>
        <taxon>Ecdysozoa</taxon>
        <taxon>Arthropoda</taxon>
        <taxon>Hexapoda</taxon>
        <taxon>Insecta</taxon>
        <taxon>Pterygota</taxon>
        <taxon>Neoptera</taxon>
        <taxon>Endopterygota</taxon>
        <taxon>Coleoptera</taxon>
        <taxon>Polyphaga</taxon>
        <taxon>Scarabaeiformia</taxon>
        <taxon>Scarabaeidae</taxon>
        <taxon>Dynastinae</taxon>
        <taxon>Oryctes</taxon>
    </lineage>
</organism>
<feature type="region of interest" description="Disordered" evidence="1">
    <location>
        <begin position="147"/>
        <end position="167"/>
    </location>
</feature>
<dbReference type="OrthoDB" id="75343at2759"/>
<evidence type="ECO:0000313" key="3">
    <source>
        <dbReference type="Proteomes" id="UP000051574"/>
    </source>
</evidence>
<dbReference type="AlphaFoldDB" id="A0A0T6B424"/>
<comment type="caution">
    <text evidence="2">The sequence shown here is derived from an EMBL/GenBank/DDBJ whole genome shotgun (WGS) entry which is preliminary data.</text>
</comment>
<feature type="compositionally biased region" description="Polar residues" evidence="1">
    <location>
        <begin position="13"/>
        <end position="30"/>
    </location>
</feature>
<sequence length="183" mass="20504">MKNDNMRSDNKSESFTFHKSVFSSNSSGHSRLQCRVKLQERFEKDSTNSTGSGGSGGGGKNDRSVLSVLSLNDTRKAFRNGAEKISKTISNVRISLGNFSQRFKSSTRRRQILEEGPMTPNCSTPQARTILGRTPTKLYSPFGIESPNLIDENDKENAPPSVQKSTKKLEMWPRKRNLLEDIF</sequence>
<dbReference type="EMBL" id="LJIG01015960">
    <property type="protein sequence ID" value="KRT82036.1"/>
    <property type="molecule type" value="Genomic_DNA"/>
</dbReference>
<gene>
    <name evidence="2" type="ORF">AMK59_5497</name>
</gene>
<keyword evidence="3" id="KW-1185">Reference proteome</keyword>
<dbReference type="Proteomes" id="UP000051574">
    <property type="component" value="Unassembled WGS sequence"/>
</dbReference>
<feature type="compositionally biased region" description="Basic and acidic residues" evidence="1">
    <location>
        <begin position="37"/>
        <end position="46"/>
    </location>
</feature>
<feature type="region of interest" description="Disordered" evidence="1">
    <location>
        <begin position="1"/>
        <end position="64"/>
    </location>
</feature>
<name>A0A0T6B424_9SCAR</name>
<accession>A0A0T6B424</accession>
<proteinExistence type="predicted"/>